<dbReference type="KEGG" id="psl:Psta_1338"/>
<reference evidence="1 2" key="1">
    <citation type="journal article" date="2009" name="Stand. Genomic Sci.">
        <title>Complete genome sequence of Pirellula staleyi type strain (ATCC 27377).</title>
        <authorList>
            <person name="Clum A."/>
            <person name="Tindall B.J."/>
            <person name="Sikorski J."/>
            <person name="Ivanova N."/>
            <person name="Mavrommatis K."/>
            <person name="Lucas S."/>
            <person name="Glavina del Rio T."/>
            <person name="Nolan M."/>
            <person name="Chen F."/>
            <person name="Tice H."/>
            <person name="Pitluck S."/>
            <person name="Cheng J.F."/>
            <person name="Chertkov O."/>
            <person name="Brettin T."/>
            <person name="Han C."/>
            <person name="Detter J.C."/>
            <person name="Kuske C."/>
            <person name="Bruce D."/>
            <person name="Goodwin L."/>
            <person name="Ovchinikova G."/>
            <person name="Pati A."/>
            <person name="Mikhailova N."/>
            <person name="Chen A."/>
            <person name="Palaniappan K."/>
            <person name="Land M."/>
            <person name="Hauser L."/>
            <person name="Chang Y.J."/>
            <person name="Jeffries C.D."/>
            <person name="Chain P."/>
            <person name="Rohde M."/>
            <person name="Goker M."/>
            <person name="Bristow J."/>
            <person name="Eisen J.A."/>
            <person name="Markowitz V."/>
            <person name="Hugenholtz P."/>
            <person name="Kyrpides N.C."/>
            <person name="Klenk H.P."/>
            <person name="Lapidus A."/>
        </authorList>
    </citation>
    <scope>NUCLEOTIDE SEQUENCE [LARGE SCALE GENOMIC DNA]</scope>
    <source>
        <strain evidence="2">ATCC 27377 / DSM 6068 / ICPB 4128</strain>
    </source>
</reference>
<dbReference type="Proteomes" id="UP000001887">
    <property type="component" value="Chromosome"/>
</dbReference>
<evidence type="ECO:0000313" key="1">
    <source>
        <dbReference type="EMBL" id="ADB16015.1"/>
    </source>
</evidence>
<dbReference type="PANTHER" id="PTHR37833">
    <property type="entry name" value="LIPOPROTEIN-RELATED"/>
    <property type="match status" value="1"/>
</dbReference>
<dbReference type="EMBL" id="CP001848">
    <property type="protein sequence ID" value="ADB16015.1"/>
    <property type="molecule type" value="Genomic_DNA"/>
</dbReference>
<dbReference type="Pfam" id="PF07610">
    <property type="entry name" value="DUF1573"/>
    <property type="match status" value="1"/>
</dbReference>
<dbReference type="eggNOG" id="ENOG5033MMI">
    <property type="taxonomic scope" value="Bacteria"/>
</dbReference>
<dbReference type="Gene3D" id="2.60.40.10">
    <property type="entry name" value="Immunoglobulins"/>
    <property type="match status" value="1"/>
</dbReference>
<dbReference type="PANTHER" id="PTHR37833:SF1">
    <property type="entry name" value="SIGNAL PEPTIDE PROTEIN"/>
    <property type="match status" value="1"/>
</dbReference>
<gene>
    <name evidence="1" type="ordered locus">Psta_1338</name>
</gene>
<keyword evidence="2" id="KW-1185">Reference proteome</keyword>
<organism evidence="1 2">
    <name type="scientific">Pirellula staleyi (strain ATCC 27377 / DSM 6068 / ICPB 4128)</name>
    <name type="common">Pirella staleyi</name>
    <dbReference type="NCBI Taxonomy" id="530564"/>
    <lineage>
        <taxon>Bacteria</taxon>
        <taxon>Pseudomonadati</taxon>
        <taxon>Planctomycetota</taxon>
        <taxon>Planctomycetia</taxon>
        <taxon>Pirellulales</taxon>
        <taxon>Pirellulaceae</taxon>
        <taxon>Pirellula</taxon>
    </lineage>
</organism>
<dbReference type="STRING" id="530564.Psta_1338"/>
<protein>
    <recommendedName>
        <fullName evidence="3">DUF1573 domain-containing protein</fullName>
    </recommendedName>
</protein>
<dbReference type="HOGENOM" id="CLU_711100_0_0_0"/>
<dbReference type="AlphaFoldDB" id="D2QWE0"/>
<evidence type="ECO:0000313" key="2">
    <source>
        <dbReference type="Proteomes" id="UP000001887"/>
    </source>
</evidence>
<proteinExistence type="predicted"/>
<name>D2QWE0_PIRSD</name>
<dbReference type="OrthoDB" id="215317at2"/>
<evidence type="ECO:0008006" key="3">
    <source>
        <dbReference type="Google" id="ProtNLM"/>
    </source>
</evidence>
<sequence length="396" mass="43155" precursor="true">MNRTVAIVATILLALATLIVYASSQSTFLYKHRDSPELRVVIGENGAAIVEAATVEGRKKTKLPEAIAPSKEYDFGVMDPLTDGFHEFVIRNDGDAPLKLDVGSTTCKCTVGGLSDREIPPGGEGKVKLEWNTGRYNLFYSHYAEIKTNDPFRKSIDFNVKGKVRQELNANVPEIIVPKMQPGTETTASVLLYSQLYDNFTLSNLKSNLPGLAWKIEPATIDDLPDYDAKMVQKLVVTLPPDLPQGNFSDTLYMQVSPGTPGAQPIDFQLELKGQVGLRLTMYGAAVSSLDGEGQIDLGKTKQGKAKATKVLVKIRDDEPTLTAPKITLIPDFLQAELKPHESDDQVAGLYDLVITIPEDAPACQMLGNPYGTIRIATGHPRIGEVSLNLLMVVSE</sequence>
<accession>D2QWE0</accession>
<dbReference type="InterPro" id="IPR013783">
    <property type="entry name" value="Ig-like_fold"/>
</dbReference>
<dbReference type="InterPro" id="IPR011467">
    <property type="entry name" value="DUF1573"/>
</dbReference>